<keyword evidence="9 10" id="KW-0326">Glycosidase</keyword>
<dbReference type="FunFam" id="1.50.10.20:FF:000006">
    <property type="entry name" value="Mannan endo-1,6-alpha-mannosidase"/>
    <property type="match status" value="1"/>
</dbReference>
<reference evidence="14 15" key="1">
    <citation type="submission" date="2019-08" db="EMBL/GenBank/DDBJ databases">
        <title>The genome sequence of a newly discovered highly antifungal drug resistant Aspergillus species, Aspergillus tanneri NIH 1004.</title>
        <authorList>
            <person name="Mounaud S."/>
            <person name="Singh I."/>
            <person name="Joardar V."/>
            <person name="Pakala S."/>
            <person name="Pakala S."/>
            <person name="Venepally P."/>
            <person name="Chung J.K."/>
            <person name="Losada L."/>
            <person name="Nierman W.C."/>
        </authorList>
    </citation>
    <scope>NUCLEOTIDE SEQUENCE [LARGE SCALE GENOMIC DNA]</scope>
    <source>
        <strain evidence="14 15">NIH1004</strain>
    </source>
</reference>
<dbReference type="Proteomes" id="UP000324241">
    <property type="component" value="Unassembled WGS sequence"/>
</dbReference>
<keyword evidence="8" id="KW-0325">Glycoprotein</keyword>
<comment type="similarity">
    <text evidence="3 10">Belongs to the glycosyl hydrolase 76 family.</text>
</comment>
<feature type="signal peptide" evidence="13">
    <location>
        <begin position="1"/>
        <end position="32"/>
    </location>
</feature>
<evidence type="ECO:0000256" key="5">
    <source>
        <dbReference type="ARBA" id="ARBA00022729"/>
    </source>
</evidence>
<evidence type="ECO:0000256" key="2">
    <source>
        <dbReference type="ARBA" id="ARBA00004308"/>
    </source>
</evidence>
<keyword evidence="12" id="KW-0812">Transmembrane</keyword>
<accession>A0A5M9MKS2</accession>
<organism evidence="14 15">
    <name type="scientific">Aspergillus tanneri</name>
    <dbReference type="NCBI Taxonomy" id="1220188"/>
    <lineage>
        <taxon>Eukaryota</taxon>
        <taxon>Fungi</taxon>
        <taxon>Dikarya</taxon>
        <taxon>Ascomycota</taxon>
        <taxon>Pezizomycotina</taxon>
        <taxon>Eurotiomycetes</taxon>
        <taxon>Eurotiomycetidae</taxon>
        <taxon>Eurotiales</taxon>
        <taxon>Aspergillaceae</taxon>
        <taxon>Aspergillus</taxon>
        <taxon>Aspergillus subgen. Circumdati</taxon>
    </lineage>
</organism>
<dbReference type="InterPro" id="IPR008928">
    <property type="entry name" value="6-hairpin_glycosidase_sf"/>
</dbReference>
<keyword evidence="12" id="KW-1133">Transmembrane helix</keyword>
<protein>
    <recommendedName>
        <fullName evidence="4 10">Mannan endo-1,6-alpha-mannosidase</fullName>
        <ecNumber evidence="4 10">3.2.1.101</ecNumber>
    </recommendedName>
</protein>
<evidence type="ECO:0000256" key="8">
    <source>
        <dbReference type="ARBA" id="ARBA00023180"/>
    </source>
</evidence>
<evidence type="ECO:0000256" key="4">
    <source>
        <dbReference type="ARBA" id="ARBA00012350"/>
    </source>
</evidence>
<gene>
    <name evidence="14" type="primary">DCW1</name>
    <name evidence="14" type="ORF">ATNIH1004_010156</name>
</gene>
<dbReference type="InterPro" id="IPR005198">
    <property type="entry name" value="Glyco_hydro_76"/>
</dbReference>
<dbReference type="GO" id="GO:0008496">
    <property type="term" value="F:mannan endo-1,6-alpha-mannosidase activity"/>
    <property type="evidence" value="ECO:0007669"/>
    <property type="project" value="UniProtKB-UniRule"/>
</dbReference>
<dbReference type="GO" id="GO:0016052">
    <property type="term" value="P:carbohydrate catabolic process"/>
    <property type="evidence" value="ECO:0007669"/>
    <property type="project" value="InterPro"/>
</dbReference>
<evidence type="ECO:0000256" key="3">
    <source>
        <dbReference type="ARBA" id="ARBA00009699"/>
    </source>
</evidence>
<dbReference type="GO" id="GO:0012505">
    <property type="term" value="C:endomembrane system"/>
    <property type="evidence" value="ECO:0007669"/>
    <property type="project" value="UniProtKB-SubCell"/>
</dbReference>
<dbReference type="GeneID" id="54332858"/>
<name>A0A5M9MKS2_9EURO</name>
<dbReference type="OrthoDB" id="4187847at2759"/>
<evidence type="ECO:0000256" key="12">
    <source>
        <dbReference type="SAM" id="Phobius"/>
    </source>
</evidence>
<feature type="chain" id="PRO_5024321259" description="Mannan endo-1,6-alpha-mannosidase" evidence="13">
    <location>
        <begin position="33"/>
        <end position="462"/>
    </location>
</feature>
<dbReference type="SUPFAM" id="SSF48208">
    <property type="entry name" value="Six-hairpin glycosidases"/>
    <property type="match status" value="1"/>
</dbReference>
<evidence type="ECO:0000256" key="10">
    <source>
        <dbReference type="PIRNR" id="PIRNR016302"/>
    </source>
</evidence>
<dbReference type="AlphaFoldDB" id="A0A5M9MKS2"/>
<feature type="region of interest" description="Disordered" evidence="11">
    <location>
        <begin position="406"/>
        <end position="428"/>
    </location>
</feature>
<dbReference type="EC" id="3.2.1.101" evidence="4 10"/>
<evidence type="ECO:0000256" key="7">
    <source>
        <dbReference type="ARBA" id="ARBA00023136"/>
    </source>
</evidence>
<dbReference type="PIRSF" id="PIRSF016302">
    <property type="entry name" value="Man_a_manosd"/>
    <property type="match status" value="1"/>
</dbReference>
<evidence type="ECO:0000313" key="14">
    <source>
        <dbReference type="EMBL" id="KAA8643387.1"/>
    </source>
</evidence>
<comment type="catalytic activity">
    <reaction evidence="1 10">
        <text>Random hydrolysis of (1-&gt;6)-alpha-D-mannosidic linkages in unbranched (1-&gt;6)-mannans.</text>
        <dbReference type="EC" id="3.2.1.101"/>
    </reaction>
</comment>
<dbReference type="VEuPathDB" id="FungiDB:EYZ11_003432"/>
<evidence type="ECO:0000256" key="9">
    <source>
        <dbReference type="ARBA" id="ARBA00023295"/>
    </source>
</evidence>
<evidence type="ECO:0000256" key="11">
    <source>
        <dbReference type="SAM" id="MobiDB-lite"/>
    </source>
</evidence>
<sequence length="462" mass="51663">MQLRKWVHCDSPSSWVALLVSMLLIGARTVQASIDLDLKSKESIKEAAKTVASGMLKYYTGYRPGDVPGNLPDPYYWWEAGAMFNAMVEYWYYTGDAQWNEITTQALLHQAGPGADFMPANQTRTLGNDDQAFWGLAAMSAAEVKFPDPPKDEPQWLALAQAVFNKQYPRWDNTTCGGGLKWQIFTFNNGYNYKNTVSNGCFFNLASRLAVYTGNRTYAEWAEKTWDWVYNTGLISKDYHFYDGTDDKGNCTELNHDQWTYNTGLFLLGAAHMYHFTDKSEIWKTRLEKIIKGLDVFFLRNVMSERACEPIGSCNVDQRSFKAYLSRWMSHTIQIAPFTYDLLMPKLRASAEAAALQCNGPDNACGLRWYRNDSFDGSTGVGEQMAALDIIQGHLVDYVDKRVTTKTGGTSKGNPNAGTGISDEETAGIKERPISTGDQVGAGILTAIIVVCTVYGVYFMVA</sequence>
<keyword evidence="7 12" id="KW-0472">Membrane</keyword>
<dbReference type="InterPro" id="IPR014480">
    <property type="entry name" value="Mannan-1_6-alpha_mannosidase"/>
</dbReference>
<dbReference type="Gene3D" id="1.50.10.20">
    <property type="match status" value="1"/>
</dbReference>
<proteinExistence type="inferred from homology"/>
<dbReference type="RefSeq" id="XP_033422749.1">
    <property type="nucleotide sequence ID" value="XM_033574731.1"/>
</dbReference>
<feature type="compositionally biased region" description="Polar residues" evidence="11">
    <location>
        <begin position="406"/>
        <end position="419"/>
    </location>
</feature>
<evidence type="ECO:0000256" key="13">
    <source>
        <dbReference type="SAM" id="SignalP"/>
    </source>
</evidence>
<keyword evidence="5 13" id="KW-0732">Signal</keyword>
<dbReference type="PANTHER" id="PTHR12145">
    <property type="entry name" value="MANNAN ENDO-1,6-ALPHA-MANNOSIDASE DCW1"/>
    <property type="match status" value="1"/>
</dbReference>
<evidence type="ECO:0000313" key="15">
    <source>
        <dbReference type="Proteomes" id="UP000324241"/>
    </source>
</evidence>
<dbReference type="EMBL" id="QUQM01000005">
    <property type="protein sequence ID" value="KAA8643387.1"/>
    <property type="molecule type" value="Genomic_DNA"/>
</dbReference>
<evidence type="ECO:0000256" key="6">
    <source>
        <dbReference type="ARBA" id="ARBA00022801"/>
    </source>
</evidence>
<evidence type="ECO:0000256" key="1">
    <source>
        <dbReference type="ARBA" id="ARBA00001452"/>
    </source>
</evidence>
<comment type="subcellular location">
    <subcellularLocation>
        <location evidence="2">Endomembrane system</location>
    </subcellularLocation>
</comment>
<keyword evidence="6 10" id="KW-0378">Hydrolase</keyword>
<comment type="caution">
    <text evidence="14">The sequence shown here is derived from an EMBL/GenBank/DDBJ whole genome shotgun (WGS) entry which is preliminary data.</text>
</comment>
<feature type="transmembrane region" description="Helical" evidence="12">
    <location>
        <begin position="440"/>
        <end position="461"/>
    </location>
</feature>
<dbReference type="Pfam" id="PF03663">
    <property type="entry name" value="Glyco_hydro_76"/>
    <property type="match status" value="1"/>
</dbReference>
<dbReference type="PANTHER" id="PTHR12145:SF36">
    <property type="entry name" value="MANNAN ENDO-1,6-ALPHA-MANNOSIDASE DCW1"/>
    <property type="match status" value="1"/>
</dbReference>
<dbReference type="GO" id="GO:0009272">
    <property type="term" value="P:fungal-type cell wall biogenesis"/>
    <property type="evidence" value="ECO:0007669"/>
    <property type="project" value="TreeGrafter"/>
</dbReference>